<keyword evidence="2" id="KW-1185">Reference proteome</keyword>
<keyword evidence="1" id="KW-0808">Transferase</keyword>
<gene>
    <name evidence="1" type="ORF">LOK49_LG10G02992</name>
</gene>
<dbReference type="Proteomes" id="UP001060215">
    <property type="component" value="Chromosome 10"/>
</dbReference>
<evidence type="ECO:0000313" key="2">
    <source>
        <dbReference type="Proteomes" id="UP001060215"/>
    </source>
</evidence>
<protein>
    <submittedName>
        <fullName evidence="1">Integrin-linked protein kinase 1</fullName>
    </submittedName>
</protein>
<organism evidence="1 2">
    <name type="scientific">Camellia lanceoleosa</name>
    <dbReference type="NCBI Taxonomy" id="1840588"/>
    <lineage>
        <taxon>Eukaryota</taxon>
        <taxon>Viridiplantae</taxon>
        <taxon>Streptophyta</taxon>
        <taxon>Embryophyta</taxon>
        <taxon>Tracheophyta</taxon>
        <taxon>Spermatophyta</taxon>
        <taxon>Magnoliopsida</taxon>
        <taxon>eudicotyledons</taxon>
        <taxon>Gunneridae</taxon>
        <taxon>Pentapetalae</taxon>
        <taxon>asterids</taxon>
        <taxon>Ericales</taxon>
        <taxon>Theaceae</taxon>
        <taxon>Camellia</taxon>
    </lineage>
</organism>
<comment type="caution">
    <text evidence="1">The sequence shown here is derived from an EMBL/GenBank/DDBJ whole genome shotgun (WGS) entry which is preliminary data.</text>
</comment>
<evidence type="ECO:0000313" key="1">
    <source>
        <dbReference type="EMBL" id="KAI7996736.1"/>
    </source>
</evidence>
<accession>A0ACC0G9L8</accession>
<keyword evidence="1" id="KW-0418">Kinase</keyword>
<dbReference type="EMBL" id="CM045767">
    <property type="protein sequence ID" value="KAI7996736.1"/>
    <property type="molecule type" value="Genomic_DNA"/>
</dbReference>
<reference evidence="1 2" key="1">
    <citation type="journal article" date="2022" name="Plant J.">
        <title>Chromosome-level genome of Camellia lanceoleosa provides a valuable resource for understanding genome evolution and self-incompatibility.</title>
        <authorList>
            <person name="Gong W."/>
            <person name="Xiao S."/>
            <person name="Wang L."/>
            <person name="Liao Z."/>
            <person name="Chang Y."/>
            <person name="Mo W."/>
            <person name="Hu G."/>
            <person name="Li W."/>
            <person name="Zhao G."/>
            <person name="Zhu H."/>
            <person name="Hu X."/>
            <person name="Ji K."/>
            <person name="Xiang X."/>
            <person name="Song Q."/>
            <person name="Yuan D."/>
            <person name="Jin S."/>
            <person name="Zhang L."/>
        </authorList>
    </citation>
    <scope>NUCLEOTIDE SEQUENCE [LARGE SCALE GENOMIC DNA]</scope>
    <source>
        <strain evidence="1">SQ_2022a</strain>
    </source>
</reference>
<sequence>MFAVVQLVGAVTQNLPMMIVSEYHSKGDLGNYLQKKGSLSPSRALKFALDIARGMNYLHECKPDPIFHCDLKPKCQKYFAGLWRSVDTYYFGLILYEMIRPVIDHGCANGGDVDATFAGGVEPVEDGWKDNFEEGFSCRTNDLDPANQNFWR</sequence>
<name>A0ACC0G9L8_9ERIC</name>
<keyword evidence="1" id="KW-0401">Integrin</keyword>
<proteinExistence type="predicted"/>